<dbReference type="Proteomes" id="UP000219452">
    <property type="component" value="Unassembled WGS sequence"/>
</dbReference>
<sequence>MILVLVWVVSREQADGVLFDNPITPENCLYKISRTSDRTNDSERVENYR</sequence>
<evidence type="ECO:0000313" key="1">
    <source>
        <dbReference type="EMBL" id="SOD80894.1"/>
    </source>
</evidence>
<organism evidence="1 2">
    <name type="scientific">Spirosoma fluviale</name>
    <dbReference type="NCBI Taxonomy" id="1597977"/>
    <lineage>
        <taxon>Bacteria</taxon>
        <taxon>Pseudomonadati</taxon>
        <taxon>Bacteroidota</taxon>
        <taxon>Cytophagia</taxon>
        <taxon>Cytophagales</taxon>
        <taxon>Cytophagaceae</taxon>
        <taxon>Spirosoma</taxon>
    </lineage>
</organism>
<dbReference type="AlphaFoldDB" id="A0A286FDI8"/>
<protein>
    <submittedName>
        <fullName evidence="1">Uncharacterized protein</fullName>
    </submittedName>
</protein>
<name>A0A286FDI8_9BACT</name>
<reference evidence="2" key="1">
    <citation type="submission" date="2017-09" db="EMBL/GenBank/DDBJ databases">
        <authorList>
            <person name="Varghese N."/>
            <person name="Submissions S."/>
        </authorList>
    </citation>
    <scope>NUCLEOTIDE SEQUENCE [LARGE SCALE GENOMIC DNA]</scope>
    <source>
        <strain evidence="2">DSM 29961</strain>
    </source>
</reference>
<proteinExistence type="predicted"/>
<dbReference type="EMBL" id="OCNH01000001">
    <property type="protein sequence ID" value="SOD80894.1"/>
    <property type="molecule type" value="Genomic_DNA"/>
</dbReference>
<gene>
    <name evidence="1" type="ORF">SAMN06269250_1602</name>
</gene>
<keyword evidence="2" id="KW-1185">Reference proteome</keyword>
<accession>A0A286FDI8</accession>
<evidence type="ECO:0000313" key="2">
    <source>
        <dbReference type="Proteomes" id="UP000219452"/>
    </source>
</evidence>